<dbReference type="EMBL" id="JNSK01000013">
    <property type="protein sequence ID" value="KGA19364.1"/>
    <property type="molecule type" value="Genomic_DNA"/>
</dbReference>
<dbReference type="PANTHER" id="PTHR18901">
    <property type="entry name" value="2-DEOXYGLUCOSE-6-PHOSPHATE PHOSPHATASE 2"/>
    <property type="match status" value="1"/>
</dbReference>
<name>A0A094QB30_9ZZZZ</name>
<dbReference type="InterPro" id="IPR041492">
    <property type="entry name" value="HAD_2"/>
</dbReference>
<evidence type="ECO:0008006" key="2">
    <source>
        <dbReference type="Google" id="ProtNLM"/>
    </source>
</evidence>
<dbReference type="Gene3D" id="3.40.50.1000">
    <property type="entry name" value="HAD superfamily/HAD-like"/>
    <property type="match status" value="1"/>
</dbReference>
<dbReference type="SFLD" id="SFLDS00003">
    <property type="entry name" value="Haloacid_Dehalogenase"/>
    <property type="match status" value="1"/>
</dbReference>
<dbReference type="CDD" id="cd07505">
    <property type="entry name" value="HAD_BPGM-like"/>
    <property type="match status" value="1"/>
</dbReference>
<dbReference type="NCBIfam" id="TIGR01509">
    <property type="entry name" value="HAD-SF-IA-v3"/>
    <property type="match status" value="1"/>
</dbReference>
<dbReference type="Gene3D" id="1.10.150.240">
    <property type="entry name" value="Putative phosphatase, domain 2"/>
    <property type="match status" value="1"/>
</dbReference>
<reference evidence="1" key="1">
    <citation type="submission" date="2014-05" db="EMBL/GenBank/DDBJ databases">
        <title>Key roles for freshwater Actinobacteria revealed by deep metagenomic sequencing.</title>
        <authorList>
            <person name="Ghai R."/>
            <person name="Mizuno C.M."/>
            <person name="Picazo A."/>
            <person name="Camacho A."/>
            <person name="Rodriguez-Valera F."/>
        </authorList>
    </citation>
    <scope>NUCLEOTIDE SEQUENCE</scope>
</reference>
<dbReference type="PANTHER" id="PTHR18901:SF38">
    <property type="entry name" value="PSEUDOURIDINE-5'-PHOSPHATASE"/>
    <property type="match status" value="1"/>
</dbReference>
<dbReference type="SUPFAM" id="SSF56784">
    <property type="entry name" value="HAD-like"/>
    <property type="match status" value="1"/>
</dbReference>
<evidence type="ECO:0000313" key="1">
    <source>
        <dbReference type="EMBL" id="KGA19364.1"/>
    </source>
</evidence>
<comment type="caution">
    <text evidence="1">The sequence shown here is derived from an EMBL/GenBank/DDBJ whole genome shotgun (WGS) entry which is preliminary data.</text>
</comment>
<organism evidence="1">
    <name type="scientific">freshwater metagenome</name>
    <dbReference type="NCBI Taxonomy" id="449393"/>
    <lineage>
        <taxon>unclassified sequences</taxon>
        <taxon>metagenomes</taxon>
        <taxon>ecological metagenomes</taxon>
    </lineage>
</organism>
<dbReference type="InterPro" id="IPR006439">
    <property type="entry name" value="HAD-SF_hydro_IA"/>
</dbReference>
<gene>
    <name evidence="1" type="ORF">GM50_5750</name>
</gene>
<dbReference type="Pfam" id="PF13419">
    <property type="entry name" value="HAD_2"/>
    <property type="match status" value="1"/>
</dbReference>
<proteinExistence type="predicted"/>
<dbReference type="AlphaFoldDB" id="A0A094QB30"/>
<accession>A0A094QB30</accession>
<sequence length="225" mass="24767">MPTKDNFYSAIFFDMDGLLINSEPLWLESETEMMAAFDYQWLESDQAACLGGPLDRVGNYMSSLIGGKKDGHSLMLELIKRMVEKFKGDLPLMPGALNLIEDLRAHDVELTLVSASPRSLVDAALANFEVNPFSRSISSNDVKVTKPDPEGYLLAASSGGHDISDCLIFEDSLTGVTAANASGAWVMAVPHLVPITRADRVDVTDSLENWSYEKLLTKYEQDRSL</sequence>
<protein>
    <recommendedName>
        <fullName evidence="2">Hydrolase</fullName>
    </recommendedName>
</protein>
<dbReference type="InterPro" id="IPR023214">
    <property type="entry name" value="HAD_sf"/>
</dbReference>
<dbReference type="SFLD" id="SFLDG01129">
    <property type="entry name" value="C1.5:_HAD__Beta-PGM__Phosphata"/>
    <property type="match status" value="1"/>
</dbReference>
<dbReference type="InterPro" id="IPR023198">
    <property type="entry name" value="PGP-like_dom2"/>
</dbReference>
<dbReference type="InterPro" id="IPR036412">
    <property type="entry name" value="HAD-like_sf"/>
</dbReference>